<evidence type="ECO:0000256" key="1">
    <source>
        <dbReference type="SAM" id="MobiDB-lite"/>
    </source>
</evidence>
<dbReference type="EMBL" id="CP002820">
    <property type="protein sequence ID" value="AEG70818.1"/>
    <property type="molecule type" value="Genomic_DNA"/>
</dbReference>
<dbReference type="KEGG" id="rsn:RSPO_m00177"/>
<protein>
    <submittedName>
        <fullName evidence="2">Uncharacterized protein</fullName>
    </submittedName>
</protein>
<organism evidence="2 3">
    <name type="scientific">Ralstonia solanacearum (strain Po82)</name>
    <dbReference type="NCBI Taxonomy" id="1031711"/>
    <lineage>
        <taxon>Bacteria</taxon>
        <taxon>Pseudomonadati</taxon>
        <taxon>Pseudomonadota</taxon>
        <taxon>Betaproteobacteria</taxon>
        <taxon>Burkholderiales</taxon>
        <taxon>Burkholderiaceae</taxon>
        <taxon>Ralstonia</taxon>
        <taxon>Ralstonia solanacearum species complex</taxon>
    </lineage>
</organism>
<dbReference type="HOGENOM" id="CLU_3139908_0_0_4"/>
<sequence length="49" mass="5226">MQSSGNPNPDKTTRRQRHETGTRRPPSPGPSAVAGSSQTAALAGIRHRF</sequence>
<evidence type="ECO:0000313" key="2">
    <source>
        <dbReference type="EMBL" id="AEG70818.1"/>
    </source>
</evidence>
<keyword evidence="2" id="KW-0614">Plasmid</keyword>
<dbReference type="Proteomes" id="UP000007953">
    <property type="component" value="Plasmid megaplasmid"/>
</dbReference>
<feature type="compositionally biased region" description="Polar residues" evidence="1">
    <location>
        <begin position="1"/>
        <end position="10"/>
    </location>
</feature>
<evidence type="ECO:0000313" key="3">
    <source>
        <dbReference type="Proteomes" id="UP000007953"/>
    </source>
</evidence>
<proteinExistence type="predicted"/>
<dbReference type="AlphaFoldDB" id="F6G868"/>
<accession>F6G868</accession>
<feature type="region of interest" description="Disordered" evidence="1">
    <location>
        <begin position="1"/>
        <end position="49"/>
    </location>
</feature>
<name>F6G868_RALS8</name>
<gene>
    <name evidence="2" type="ordered locus">RSPO_m00177</name>
</gene>
<reference evidence="2 3" key="1">
    <citation type="journal article" date="2011" name="J. Bacteriol.">
        <title>Complete genome sequence of the plant pathogen Ralstonia solanacearum strain Po82.</title>
        <authorList>
            <person name="Xu J."/>
            <person name="Zheng H.J."/>
            <person name="Liu L."/>
            <person name="Pan Z.C."/>
            <person name="Prior P."/>
            <person name="Tang B."/>
            <person name="Xu J.S."/>
            <person name="Zhang H."/>
            <person name="Tian Q."/>
            <person name="Zhang L.Q."/>
            <person name="Feng J."/>
        </authorList>
    </citation>
    <scope>NUCLEOTIDE SEQUENCE [LARGE SCALE GENOMIC DNA]</scope>
    <source>
        <strain evidence="3">Po82</strain>
    </source>
</reference>
<geneLocation type="plasmid" evidence="3"/>